<sequence length="64" mass="6863">MKKVILSVVGGSLFIAGYYHVHHQAAYLDTQNTQTGFVAPATTPVSPVSLFSLKTIPAFALRSN</sequence>
<dbReference type="RefSeq" id="WP_144035976.1">
    <property type="nucleotide sequence ID" value="NZ_OCNH01000006.1"/>
</dbReference>
<evidence type="ECO:0000313" key="2">
    <source>
        <dbReference type="Proteomes" id="UP000219452"/>
    </source>
</evidence>
<dbReference type="OrthoDB" id="965042at2"/>
<name>A0A286GM27_9BACT</name>
<dbReference type="AlphaFoldDB" id="A0A286GM27"/>
<keyword evidence="2" id="KW-1185">Reference proteome</keyword>
<protein>
    <submittedName>
        <fullName evidence="1">Uncharacterized protein</fullName>
    </submittedName>
</protein>
<reference evidence="2" key="1">
    <citation type="submission" date="2017-09" db="EMBL/GenBank/DDBJ databases">
        <authorList>
            <person name="Varghese N."/>
            <person name="Submissions S."/>
        </authorList>
    </citation>
    <scope>NUCLEOTIDE SEQUENCE [LARGE SCALE GENOMIC DNA]</scope>
    <source>
        <strain evidence="2">DSM 29961</strain>
    </source>
</reference>
<dbReference type="EMBL" id="OCNH01000006">
    <property type="protein sequence ID" value="SOD96578.1"/>
    <property type="molecule type" value="Genomic_DNA"/>
</dbReference>
<accession>A0A286GM27</accession>
<organism evidence="1 2">
    <name type="scientific">Spirosoma fluviale</name>
    <dbReference type="NCBI Taxonomy" id="1597977"/>
    <lineage>
        <taxon>Bacteria</taxon>
        <taxon>Pseudomonadati</taxon>
        <taxon>Bacteroidota</taxon>
        <taxon>Cytophagia</taxon>
        <taxon>Cytophagales</taxon>
        <taxon>Cytophagaceae</taxon>
        <taxon>Spirosoma</taxon>
    </lineage>
</organism>
<dbReference type="Proteomes" id="UP000219452">
    <property type="component" value="Unassembled WGS sequence"/>
</dbReference>
<evidence type="ECO:0000313" key="1">
    <source>
        <dbReference type="EMBL" id="SOD96578.1"/>
    </source>
</evidence>
<gene>
    <name evidence="1" type="ORF">SAMN06269250_5374</name>
</gene>
<proteinExistence type="predicted"/>